<comment type="caution">
    <text evidence="2">The sequence shown here is derived from an EMBL/GenBank/DDBJ whole genome shotgun (WGS) entry which is preliminary data.</text>
</comment>
<keyword evidence="3" id="KW-1185">Reference proteome</keyword>
<accession>A0A8J2PRM8</accession>
<evidence type="ECO:0000256" key="1">
    <source>
        <dbReference type="SAM" id="MobiDB-lite"/>
    </source>
</evidence>
<sequence length="45" mass="4902">VKVWLNRSRNHLLGNGQNTPSFGDRSGCNGQGSERIENGECDVAE</sequence>
<reference evidence="2" key="1">
    <citation type="submission" date="2021-06" db="EMBL/GenBank/DDBJ databases">
        <authorList>
            <person name="Hodson N. C."/>
            <person name="Mongue J. A."/>
            <person name="Jaron S. K."/>
        </authorList>
    </citation>
    <scope>NUCLEOTIDE SEQUENCE</scope>
</reference>
<gene>
    <name evidence="2" type="ORF">AFUS01_LOCUS40793</name>
</gene>
<feature type="non-terminal residue" evidence="2">
    <location>
        <position position="1"/>
    </location>
</feature>
<name>A0A8J2PRM8_9HEXA</name>
<evidence type="ECO:0000313" key="3">
    <source>
        <dbReference type="Proteomes" id="UP000708208"/>
    </source>
</evidence>
<protein>
    <submittedName>
        <fullName evidence="2">Uncharacterized protein</fullName>
    </submittedName>
</protein>
<dbReference type="EMBL" id="CAJVCH010558590">
    <property type="protein sequence ID" value="CAG7831029.1"/>
    <property type="molecule type" value="Genomic_DNA"/>
</dbReference>
<evidence type="ECO:0000313" key="2">
    <source>
        <dbReference type="EMBL" id="CAG7831029.1"/>
    </source>
</evidence>
<organism evidence="2 3">
    <name type="scientific">Allacma fusca</name>
    <dbReference type="NCBI Taxonomy" id="39272"/>
    <lineage>
        <taxon>Eukaryota</taxon>
        <taxon>Metazoa</taxon>
        <taxon>Ecdysozoa</taxon>
        <taxon>Arthropoda</taxon>
        <taxon>Hexapoda</taxon>
        <taxon>Collembola</taxon>
        <taxon>Symphypleona</taxon>
        <taxon>Sminthuridae</taxon>
        <taxon>Allacma</taxon>
    </lineage>
</organism>
<dbReference type="Proteomes" id="UP000708208">
    <property type="component" value="Unassembled WGS sequence"/>
</dbReference>
<feature type="region of interest" description="Disordered" evidence="1">
    <location>
        <begin position="9"/>
        <end position="45"/>
    </location>
</feature>
<proteinExistence type="predicted"/>
<dbReference type="AlphaFoldDB" id="A0A8J2PRM8"/>